<dbReference type="AlphaFoldDB" id="A0A3N2Q0Y0"/>
<protein>
    <submittedName>
        <fullName evidence="2">Uncharacterized protein</fullName>
    </submittedName>
</protein>
<proteinExistence type="predicted"/>
<gene>
    <name evidence="2" type="ORF">SODALDRAFT_321774</name>
</gene>
<reference evidence="2 3" key="1">
    <citation type="journal article" date="2018" name="Mol. Ecol.">
        <title>The obligate alkalophilic soda-lake fungus Sodiomyces alkalinus has shifted to a protein diet.</title>
        <authorList>
            <person name="Grum-Grzhimaylo A.A."/>
            <person name="Falkoski D.L."/>
            <person name="van den Heuvel J."/>
            <person name="Valero-Jimenez C.A."/>
            <person name="Min B."/>
            <person name="Choi I.G."/>
            <person name="Lipzen A."/>
            <person name="Daum C.G."/>
            <person name="Aanen D.K."/>
            <person name="Tsang A."/>
            <person name="Henrissat B."/>
            <person name="Bilanenko E.N."/>
            <person name="de Vries R.P."/>
            <person name="van Kan J.A.L."/>
            <person name="Grigoriev I.V."/>
            <person name="Debets A.J.M."/>
        </authorList>
    </citation>
    <scope>NUCLEOTIDE SEQUENCE [LARGE SCALE GENOMIC DNA]</scope>
    <source>
        <strain evidence="2 3">F11</strain>
    </source>
</reference>
<organism evidence="2 3">
    <name type="scientific">Sodiomyces alkalinus (strain CBS 110278 / VKM F-3762 / F11)</name>
    <name type="common">Alkaliphilic filamentous fungus</name>
    <dbReference type="NCBI Taxonomy" id="1314773"/>
    <lineage>
        <taxon>Eukaryota</taxon>
        <taxon>Fungi</taxon>
        <taxon>Dikarya</taxon>
        <taxon>Ascomycota</taxon>
        <taxon>Pezizomycotina</taxon>
        <taxon>Sordariomycetes</taxon>
        <taxon>Hypocreomycetidae</taxon>
        <taxon>Glomerellales</taxon>
        <taxon>Plectosphaerellaceae</taxon>
        <taxon>Sodiomyces</taxon>
    </lineage>
</organism>
<evidence type="ECO:0000256" key="1">
    <source>
        <dbReference type="SAM" id="MobiDB-lite"/>
    </source>
</evidence>
<sequence length="257" mass="28227">MASLQTIPIITQPEHDVGNHTCIYPTSPSSRRSAPPPWDLEAIPAFNRLVSLWDLLPPVEKVRLEQEAEDRRPCARDQDAISETSSEDSNILADDASHRPSHRGHVITAHDVPVRVPVPAPNAWKCCQCGVARWTKTRAFRPSPFSLARETERCAAGVVSPSSGQGNGNLSEHACDRYGYDGAKPVVPSSLRQSPSSDHAEGEARECRHVQCSACEVGIFARARRVPTTVLFGVKGECWEGIALETGWELDFVGWKK</sequence>
<accession>A0A3N2Q0Y0</accession>
<evidence type="ECO:0000313" key="3">
    <source>
        <dbReference type="Proteomes" id="UP000272025"/>
    </source>
</evidence>
<name>A0A3N2Q0Y0_SODAK</name>
<evidence type="ECO:0000313" key="2">
    <source>
        <dbReference type="EMBL" id="ROT40423.1"/>
    </source>
</evidence>
<feature type="compositionally biased region" description="Basic and acidic residues" evidence="1">
    <location>
        <begin position="64"/>
        <end position="79"/>
    </location>
</feature>
<dbReference type="RefSeq" id="XP_028468229.1">
    <property type="nucleotide sequence ID" value="XM_028609651.1"/>
</dbReference>
<feature type="region of interest" description="Disordered" evidence="1">
    <location>
        <begin position="64"/>
        <end position="101"/>
    </location>
</feature>
<dbReference type="EMBL" id="ML119052">
    <property type="protein sequence ID" value="ROT40423.1"/>
    <property type="molecule type" value="Genomic_DNA"/>
</dbReference>
<keyword evidence="3" id="KW-1185">Reference proteome</keyword>
<dbReference type="Proteomes" id="UP000272025">
    <property type="component" value="Unassembled WGS sequence"/>
</dbReference>
<dbReference type="GeneID" id="39578129"/>